<feature type="chain" id="PRO_5046252309" description="Transmembrane protein" evidence="2">
    <location>
        <begin position="38"/>
        <end position="129"/>
    </location>
</feature>
<feature type="transmembrane region" description="Helical" evidence="1">
    <location>
        <begin position="100"/>
        <end position="119"/>
    </location>
</feature>
<evidence type="ECO:0000256" key="1">
    <source>
        <dbReference type="SAM" id="Phobius"/>
    </source>
</evidence>
<feature type="signal peptide" evidence="2">
    <location>
        <begin position="1"/>
        <end position="37"/>
    </location>
</feature>
<feature type="transmembrane region" description="Helical" evidence="1">
    <location>
        <begin position="47"/>
        <end position="66"/>
    </location>
</feature>
<gene>
    <name evidence="3" type="ORF">SR858_02125</name>
</gene>
<dbReference type="Proteomes" id="UP001326110">
    <property type="component" value="Chromosome"/>
</dbReference>
<name>A0ABZ0Y0Z5_9BURK</name>
<keyword evidence="4" id="KW-1185">Reference proteome</keyword>
<dbReference type="EMBL" id="CP140152">
    <property type="protein sequence ID" value="WQH05147.1"/>
    <property type="molecule type" value="Genomic_DNA"/>
</dbReference>
<dbReference type="GeneID" id="43165987"/>
<evidence type="ECO:0000256" key="2">
    <source>
        <dbReference type="SAM" id="SignalP"/>
    </source>
</evidence>
<organism evidence="3 4">
    <name type="scientific">Duganella zoogloeoides</name>
    <dbReference type="NCBI Taxonomy" id="75659"/>
    <lineage>
        <taxon>Bacteria</taxon>
        <taxon>Pseudomonadati</taxon>
        <taxon>Pseudomonadota</taxon>
        <taxon>Betaproteobacteria</taxon>
        <taxon>Burkholderiales</taxon>
        <taxon>Oxalobacteraceae</taxon>
        <taxon>Telluria group</taxon>
        <taxon>Duganella</taxon>
    </lineage>
</organism>
<sequence>MHHAYPAPGRAQQSANLLCRRGCAALLLAIAATDASAHPPPGTATIVLFGMIPTLLLLFAYVISLFRSRAPWAHQLCMGLGLAASLMLTLVLAGNNTLHLPYYAVPLIWIVPALAWWALSRWFRRHRAR</sequence>
<dbReference type="RefSeq" id="WP_019924450.1">
    <property type="nucleotide sequence ID" value="NZ_CP140152.1"/>
</dbReference>
<evidence type="ECO:0008006" key="5">
    <source>
        <dbReference type="Google" id="ProtNLM"/>
    </source>
</evidence>
<keyword evidence="1" id="KW-1133">Transmembrane helix</keyword>
<evidence type="ECO:0000313" key="4">
    <source>
        <dbReference type="Proteomes" id="UP001326110"/>
    </source>
</evidence>
<evidence type="ECO:0000313" key="3">
    <source>
        <dbReference type="EMBL" id="WQH05147.1"/>
    </source>
</evidence>
<keyword evidence="1" id="KW-0472">Membrane</keyword>
<reference evidence="3 4" key="1">
    <citation type="submission" date="2023-11" db="EMBL/GenBank/DDBJ databases">
        <title>MicrobeMod: A computational toolkit for identifying prokaryotic methylation and restriction-modification with nanopore sequencing.</title>
        <authorList>
            <person name="Crits-Christoph A."/>
            <person name="Kang S.C."/>
            <person name="Lee H."/>
            <person name="Ostrov N."/>
        </authorList>
    </citation>
    <scope>NUCLEOTIDE SEQUENCE [LARGE SCALE GENOMIC DNA]</scope>
    <source>
        <strain evidence="3 4">ATCC 25935</strain>
    </source>
</reference>
<keyword evidence="2" id="KW-0732">Signal</keyword>
<feature type="transmembrane region" description="Helical" evidence="1">
    <location>
        <begin position="73"/>
        <end position="94"/>
    </location>
</feature>
<keyword evidence="1" id="KW-0812">Transmembrane</keyword>
<proteinExistence type="predicted"/>
<accession>A0ABZ0Y0Z5</accession>
<protein>
    <recommendedName>
        <fullName evidence="5">Transmembrane protein</fullName>
    </recommendedName>
</protein>